<dbReference type="CDD" id="cd02440">
    <property type="entry name" value="AdoMet_MTases"/>
    <property type="match status" value="1"/>
</dbReference>
<evidence type="ECO:0008006" key="9">
    <source>
        <dbReference type="Google" id="ProtNLM"/>
    </source>
</evidence>
<accession>A0A2G8SG96</accession>
<evidence type="ECO:0000256" key="6">
    <source>
        <dbReference type="SAM" id="MobiDB-lite"/>
    </source>
</evidence>
<evidence type="ECO:0000256" key="2">
    <source>
        <dbReference type="ARBA" id="ARBA00022603"/>
    </source>
</evidence>
<dbReference type="SUPFAM" id="SSF53335">
    <property type="entry name" value="S-adenosyl-L-methionine-dependent methyltransferases"/>
    <property type="match status" value="1"/>
</dbReference>
<dbReference type="Proteomes" id="UP000230002">
    <property type="component" value="Unassembled WGS sequence"/>
</dbReference>
<dbReference type="EMBL" id="AYKW01000010">
    <property type="protein sequence ID" value="PIL32608.1"/>
    <property type="molecule type" value="Genomic_DNA"/>
</dbReference>
<dbReference type="GO" id="GO:0008610">
    <property type="term" value="P:lipid biosynthetic process"/>
    <property type="evidence" value="ECO:0007669"/>
    <property type="project" value="InterPro"/>
</dbReference>
<keyword evidence="3" id="KW-0808">Transferase</keyword>
<comment type="caution">
    <text evidence="7">The sequence shown here is derived from an EMBL/GenBank/DDBJ whole genome shotgun (WGS) entry which is preliminary data.</text>
</comment>
<dbReference type="PANTHER" id="PTHR43667:SF2">
    <property type="entry name" value="FATTY ACID C-METHYL TRANSFERASE"/>
    <property type="match status" value="1"/>
</dbReference>
<dbReference type="Gene3D" id="3.40.50.150">
    <property type="entry name" value="Vaccinia Virus protein VP39"/>
    <property type="match status" value="1"/>
</dbReference>
<sequence>MMYSTALWGDEEGGVRGDLTQGPTPNDLEAAQQRKIHHVLKTARVKPGDRLLEFGTGWGGLAIEAAASYGCEVDTLTLSVEQKELAEERVRERGLEGQVRVHLMDYRDIPPEFENAFDAFVSIEMLEHVGSKYYKKYFEVVDFALKPTAATIVVTCSTFPEGRYTNYQADDFMRRYMWPNSCLPSATVLIDAAYDASKGRFTLEGVENHAPHYPRTLRTWDRRLKANLRRETMVERYPALKDDATYFAFLRKWEYLFAYAGAGFAKGYITCHMLTFVRASDVTAACD</sequence>
<dbReference type="InterPro" id="IPR050723">
    <property type="entry name" value="CFA/CMAS"/>
</dbReference>
<dbReference type="GO" id="GO:0032259">
    <property type="term" value="P:methylation"/>
    <property type="evidence" value="ECO:0007669"/>
    <property type="project" value="UniProtKB-KW"/>
</dbReference>
<comment type="similarity">
    <text evidence="1">Belongs to the CFA/CMAS family.</text>
</comment>
<protein>
    <recommendedName>
        <fullName evidence="9">Cyclopropane-fatty-acyl-phospholipid synthase</fullName>
    </recommendedName>
</protein>
<dbReference type="InterPro" id="IPR003333">
    <property type="entry name" value="CMAS"/>
</dbReference>
<evidence type="ECO:0000256" key="4">
    <source>
        <dbReference type="ARBA" id="ARBA00022691"/>
    </source>
</evidence>
<dbReference type="Pfam" id="PF02353">
    <property type="entry name" value="CMAS"/>
    <property type="match status" value="1"/>
</dbReference>
<keyword evidence="4" id="KW-0949">S-adenosyl-L-methionine</keyword>
<dbReference type="PIRSF" id="PIRSF003085">
    <property type="entry name" value="CMAS"/>
    <property type="match status" value="1"/>
</dbReference>
<organism evidence="7 8">
    <name type="scientific">Ganoderma sinense ZZ0214-1</name>
    <dbReference type="NCBI Taxonomy" id="1077348"/>
    <lineage>
        <taxon>Eukaryota</taxon>
        <taxon>Fungi</taxon>
        <taxon>Dikarya</taxon>
        <taxon>Basidiomycota</taxon>
        <taxon>Agaricomycotina</taxon>
        <taxon>Agaricomycetes</taxon>
        <taxon>Polyporales</taxon>
        <taxon>Polyporaceae</taxon>
        <taxon>Ganoderma</taxon>
    </lineage>
</organism>
<dbReference type="PANTHER" id="PTHR43667">
    <property type="entry name" value="CYCLOPROPANE-FATTY-ACYL-PHOSPHOLIPID SYNTHASE"/>
    <property type="match status" value="1"/>
</dbReference>
<proteinExistence type="inferred from homology"/>
<dbReference type="STRING" id="1077348.A0A2G8SG96"/>
<reference evidence="7 8" key="1">
    <citation type="journal article" date="2015" name="Sci. Rep.">
        <title>Chromosome-level genome map provides insights into diverse defense mechanisms in the medicinal fungus Ganoderma sinense.</title>
        <authorList>
            <person name="Zhu Y."/>
            <person name="Xu J."/>
            <person name="Sun C."/>
            <person name="Zhou S."/>
            <person name="Xu H."/>
            <person name="Nelson D.R."/>
            <person name="Qian J."/>
            <person name="Song J."/>
            <person name="Luo H."/>
            <person name="Xiang L."/>
            <person name="Li Y."/>
            <person name="Xu Z."/>
            <person name="Ji A."/>
            <person name="Wang L."/>
            <person name="Lu S."/>
            <person name="Hayward A."/>
            <person name="Sun W."/>
            <person name="Li X."/>
            <person name="Schwartz D.C."/>
            <person name="Wang Y."/>
            <person name="Chen S."/>
        </authorList>
    </citation>
    <scope>NUCLEOTIDE SEQUENCE [LARGE SCALE GENOMIC DNA]</scope>
    <source>
        <strain evidence="7 8">ZZ0214-1</strain>
    </source>
</reference>
<keyword evidence="5" id="KW-0443">Lipid metabolism</keyword>
<evidence type="ECO:0000256" key="3">
    <source>
        <dbReference type="ARBA" id="ARBA00022679"/>
    </source>
</evidence>
<evidence type="ECO:0000313" key="8">
    <source>
        <dbReference type="Proteomes" id="UP000230002"/>
    </source>
</evidence>
<keyword evidence="8" id="KW-1185">Reference proteome</keyword>
<evidence type="ECO:0000313" key="7">
    <source>
        <dbReference type="EMBL" id="PIL32608.1"/>
    </source>
</evidence>
<dbReference type="AlphaFoldDB" id="A0A2G8SG96"/>
<dbReference type="OrthoDB" id="8300214at2759"/>
<evidence type="ECO:0000256" key="1">
    <source>
        <dbReference type="ARBA" id="ARBA00010815"/>
    </source>
</evidence>
<evidence type="ECO:0000256" key="5">
    <source>
        <dbReference type="ARBA" id="ARBA00023098"/>
    </source>
</evidence>
<name>A0A2G8SG96_9APHY</name>
<dbReference type="InterPro" id="IPR029063">
    <property type="entry name" value="SAM-dependent_MTases_sf"/>
</dbReference>
<gene>
    <name evidence="7" type="ORF">GSI_05311</name>
</gene>
<dbReference type="GO" id="GO:0008168">
    <property type="term" value="F:methyltransferase activity"/>
    <property type="evidence" value="ECO:0007669"/>
    <property type="project" value="UniProtKB-KW"/>
</dbReference>
<keyword evidence="2" id="KW-0489">Methyltransferase</keyword>
<feature type="region of interest" description="Disordered" evidence="6">
    <location>
        <begin position="1"/>
        <end position="26"/>
    </location>
</feature>